<evidence type="ECO:0000256" key="2">
    <source>
        <dbReference type="SAM" id="MobiDB-lite"/>
    </source>
</evidence>
<proteinExistence type="predicted"/>
<keyword evidence="4" id="KW-1185">Reference proteome</keyword>
<organism evidence="3 4">
    <name type="scientific">Vigna unguiculata</name>
    <name type="common">Cowpea</name>
    <dbReference type="NCBI Taxonomy" id="3917"/>
    <lineage>
        <taxon>Eukaryota</taxon>
        <taxon>Viridiplantae</taxon>
        <taxon>Streptophyta</taxon>
        <taxon>Embryophyta</taxon>
        <taxon>Tracheophyta</taxon>
        <taxon>Spermatophyta</taxon>
        <taxon>Magnoliopsida</taxon>
        <taxon>eudicotyledons</taxon>
        <taxon>Gunneridae</taxon>
        <taxon>Pentapetalae</taxon>
        <taxon>rosids</taxon>
        <taxon>fabids</taxon>
        <taxon>Fabales</taxon>
        <taxon>Fabaceae</taxon>
        <taxon>Papilionoideae</taxon>
        <taxon>50 kb inversion clade</taxon>
        <taxon>NPAAA clade</taxon>
        <taxon>indigoferoid/millettioid clade</taxon>
        <taxon>Phaseoleae</taxon>
        <taxon>Vigna</taxon>
    </lineage>
</organism>
<gene>
    <name evidence="3" type="ORF">DEO72_LG10g2040</name>
</gene>
<sequence>MFKYVYQLKHDAKFTSMSDGVLSVEETRLVELIRQLPQPIEVKELLYVLDVEDPSAFMGKVDMLTLDLWICVEVMSSRGFDYKVWKVVHAKKKGQVVVSTVVLAIAPATKRHKTSEATLGTSRERGGGPQGLELMHEDPKPVVGTGTSAMGMSIGPASSETHEILCQGFPYRLEHIFAATPGGVIVPLEIIGKGYRVEKRRLEEASTTYQHLLKEKEVEWGNTLAKKDARLGQLKVGLMDLKVVNDELVNLENDMGKAKVLFDTLMTKVGVLEVVTMKIVELEAKVQRLKEESTKFVEGGMVAYAQGFEKAKRHVAFFIPNIDLSKFDVEKDVFNRALVGEDTIEELAKEITKGGVATTNEIEPVVMEVDP</sequence>
<feature type="coiled-coil region" evidence="1">
    <location>
        <begin position="241"/>
        <end position="292"/>
    </location>
</feature>
<feature type="region of interest" description="Disordered" evidence="2">
    <location>
        <begin position="113"/>
        <end position="138"/>
    </location>
</feature>
<protein>
    <submittedName>
        <fullName evidence="3">Uncharacterized protein</fullName>
    </submittedName>
</protein>
<keyword evidence="1" id="KW-0175">Coiled coil</keyword>
<dbReference type="Proteomes" id="UP000501690">
    <property type="component" value="Linkage Group LG10"/>
</dbReference>
<dbReference type="AlphaFoldDB" id="A0A4D6NBV3"/>
<reference evidence="3 4" key="1">
    <citation type="submission" date="2019-04" db="EMBL/GenBank/DDBJ databases">
        <title>An improved genome assembly and genetic linkage map for asparagus bean, Vigna unguiculata ssp. sesquipedialis.</title>
        <authorList>
            <person name="Xia Q."/>
            <person name="Zhang R."/>
            <person name="Dong Y."/>
        </authorList>
    </citation>
    <scope>NUCLEOTIDE SEQUENCE [LARGE SCALE GENOMIC DNA]</scope>
    <source>
        <tissue evidence="3">Leaf</tissue>
    </source>
</reference>
<evidence type="ECO:0000313" key="3">
    <source>
        <dbReference type="EMBL" id="QCE10808.1"/>
    </source>
</evidence>
<name>A0A4D6NBV3_VIGUN</name>
<accession>A0A4D6NBV3</accession>
<evidence type="ECO:0000256" key="1">
    <source>
        <dbReference type="SAM" id="Coils"/>
    </source>
</evidence>
<evidence type="ECO:0000313" key="4">
    <source>
        <dbReference type="Proteomes" id="UP000501690"/>
    </source>
</evidence>
<dbReference type="EMBL" id="CP039354">
    <property type="protein sequence ID" value="QCE10808.1"/>
    <property type="molecule type" value="Genomic_DNA"/>
</dbReference>